<feature type="non-terminal residue" evidence="1">
    <location>
        <position position="1"/>
    </location>
</feature>
<evidence type="ECO:0000313" key="1">
    <source>
        <dbReference type="EMBL" id="GMS95424.1"/>
    </source>
</evidence>
<dbReference type="AlphaFoldDB" id="A0AAV5TMZ7"/>
<proteinExistence type="predicted"/>
<sequence length="77" mass="8600">LAVAVIQRRGSRAPYFNSHLHYCPPPSLFPSWNGALGLTLPAIFFLSSPFSLSARDETDVKSSFFASFLLFRNSTLY</sequence>
<comment type="caution">
    <text evidence="1">The sequence shown here is derived from an EMBL/GenBank/DDBJ whole genome shotgun (WGS) entry which is preliminary data.</text>
</comment>
<accession>A0AAV5TMZ7</accession>
<organism evidence="1 2">
    <name type="scientific">Pristionchus entomophagus</name>
    <dbReference type="NCBI Taxonomy" id="358040"/>
    <lineage>
        <taxon>Eukaryota</taxon>
        <taxon>Metazoa</taxon>
        <taxon>Ecdysozoa</taxon>
        <taxon>Nematoda</taxon>
        <taxon>Chromadorea</taxon>
        <taxon>Rhabditida</taxon>
        <taxon>Rhabditina</taxon>
        <taxon>Diplogasteromorpha</taxon>
        <taxon>Diplogasteroidea</taxon>
        <taxon>Neodiplogasteridae</taxon>
        <taxon>Pristionchus</taxon>
    </lineage>
</organism>
<evidence type="ECO:0008006" key="3">
    <source>
        <dbReference type="Google" id="ProtNLM"/>
    </source>
</evidence>
<dbReference type="Proteomes" id="UP001432027">
    <property type="component" value="Unassembled WGS sequence"/>
</dbReference>
<keyword evidence="2" id="KW-1185">Reference proteome</keyword>
<protein>
    <recommendedName>
        <fullName evidence="3">G protein-coupled receptor</fullName>
    </recommendedName>
</protein>
<evidence type="ECO:0000313" key="2">
    <source>
        <dbReference type="Proteomes" id="UP001432027"/>
    </source>
</evidence>
<reference evidence="1" key="1">
    <citation type="submission" date="2023-10" db="EMBL/GenBank/DDBJ databases">
        <title>Genome assembly of Pristionchus species.</title>
        <authorList>
            <person name="Yoshida K."/>
            <person name="Sommer R.J."/>
        </authorList>
    </citation>
    <scope>NUCLEOTIDE SEQUENCE</scope>
    <source>
        <strain evidence="1">RS0144</strain>
    </source>
</reference>
<gene>
    <name evidence="1" type="ORF">PENTCL1PPCAC_17599</name>
</gene>
<dbReference type="EMBL" id="BTSX01000004">
    <property type="protein sequence ID" value="GMS95424.1"/>
    <property type="molecule type" value="Genomic_DNA"/>
</dbReference>
<name>A0AAV5TMZ7_9BILA</name>